<feature type="compositionally biased region" description="Basic and acidic residues" evidence="1">
    <location>
        <begin position="1"/>
        <end position="12"/>
    </location>
</feature>
<dbReference type="Proteomes" id="UP000554965">
    <property type="component" value="Unassembled WGS sequence"/>
</dbReference>
<proteinExistence type="predicted"/>
<evidence type="ECO:0000313" key="3">
    <source>
        <dbReference type="Proteomes" id="UP000554965"/>
    </source>
</evidence>
<dbReference type="EMBL" id="OCTY01000002">
    <property type="protein sequence ID" value="SOJ55263.1"/>
    <property type="molecule type" value="Genomic_DNA"/>
</dbReference>
<comment type="caution">
    <text evidence="2">The sequence shown here is derived from an EMBL/GenBank/DDBJ whole genome shotgun (WGS) entry which is preliminary data.</text>
</comment>
<feature type="region of interest" description="Disordered" evidence="1">
    <location>
        <begin position="1"/>
        <end position="72"/>
    </location>
</feature>
<sequence length="72" mass="8099">MHDTDGAFRDDIPIADAVDQQRPTSDLSSEEEDEGTPPEGEVPLETSASDWQEQREPVPIDPELEEFDDRES</sequence>
<evidence type="ECO:0000313" key="2">
    <source>
        <dbReference type="EMBL" id="SOJ55263.1"/>
    </source>
</evidence>
<accession>A0A7Z7IL51</accession>
<feature type="compositionally biased region" description="Acidic residues" evidence="1">
    <location>
        <begin position="62"/>
        <end position="72"/>
    </location>
</feature>
<reference evidence="2 3" key="1">
    <citation type="submission" date="2017-10" db="EMBL/GenBank/DDBJ databases">
        <authorList>
            <consortium name="Urmite Genomes"/>
        </authorList>
    </citation>
    <scope>NUCLEOTIDE SEQUENCE [LARGE SCALE GENOMIC DNA]</scope>
    <source>
        <strain evidence="2 3">FB-527</strain>
    </source>
</reference>
<gene>
    <name evidence="2" type="ORF">MSIMFB_02752</name>
</gene>
<evidence type="ECO:0000256" key="1">
    <source>
        <dbReference type="SAM" id="MobiDB-lite"/>
    </source>
</evidence>
<keyword evidence="3" id="KW-1185">Reference proteome</keyword>
<dbReference type="RefSeq" id="WP_186243143.1">
    <property type="nucleotide sequence ID" value="NZ_OCTY01000002.1"/>
</dbReference>
<protein>
    <submittedName>
        <fullName evidence="2">Uncharacterized protein</fullName>
    </submittedName>
</protein>
<dbReference type="AlphaFoldDB" id="A0A7Z7IL51"/>
<organism evidence="2 3">
    <name type="scientific">Mycobacterium simulans</name>
    <dbReference type="NCBI Taxonomy" id="627089"/>
    <lineage>
        <taxon>Bacteria</taxon>
        <taxon>Bacillati</taxon>
        <taxon>Actinomycetota</taxon>
        <taxon>Actinomycetes</taxon>
        <taxon>Mycobacteriales</taxon>
        <taxon>Mycobacteriaceae</taxon>
        <taxon>Mycobacterium</taxon>
    </lineage>
</organism>
<name>A0A7Z7IL51_9MYCO</name>